<proteinExistence type="predicted"/>
<keyword evidence="5" id="KW-1185">Reference proteome</keyword>
<dbReference type="EMBL" id="NHYE01001161">
    <property type="protein sequence ID" value="PPQ97935.1"/>
    <property type="molecule type" value="Genomic_DNA"/>
</dbReference>
<evidence type="ECO:0000256" key="1">
    <source>
        <dbReference type="PROSITE-ProRule" id="PRU00094"/>
    </source>
</evidence>
<evidence type="ECO:0000256" key="2">
    <source>
        <dbReference type="SAM" id="MobiDB-lite"/>
    </source>
</evidence>
<keyword evidence="1" id="KW-0479">Metal-binding</keyword>
<evidence type="ECO:0000259" key="3">
    <source>
        <dbReference type="PROSITE" id="PS50114"/>
    </source>
</evidence>
<organism evidence="4 5">
    <name type="scientific">Gymnopilus dilepis</name>
    <dbReference type="NCBI Taxonomy" id="231916"/>
    <lineage>
        <taxon>Eukaryota</taxon>
        <taxon>Fungi</taxon>
        <taxon>Dikarya</taxon>
        <taxon>Basidiomycota</taxon>
        <taxon>Agaricomycotina</taxon>
        <taxon>Agaricomycetes</taxon>
        <taxon>Agaricomycetidae</taxon>
        <taxon>Agaricales</taxon>
        <taxon>Agaricineae</taxon>
        <taxon>Hymenogastraceae</taxon>
        <taxon>Gymnopilus</taxon>
    </lineage>
</organism>
<dbReference type="SMART" id="SM00401">
    <property type="entry name" value="ZnF_GATA"/>
    <property type="match status" value="1"/>
</dbReference>
<dbReference type="SUPFAM" id="SSF57716">
    <property type="entry name" value="Glucocorticoid receptor-like (DNA-binding domain)"/>
    <property type="match status" value="1"/>
</dbReference>
<evidence type="ECO:0000313" key="4">
    <source>
        <dbReference type="EMBL" id="PPQ97935.1"/>
    </source>
</evidence>
<sequence>MGPRFLPCSLLPQYTCSLLFSSSRVLSLHHATTLWRKDDERKTVCNVCGLHYKLYGSARPVFMKCNNVCQCFRHDARRSGPSEEIPSTSPGVSRRTSPVPESSSTFAPESTTQMSYDYSDGADL</sequence>
<keyword evidence="1" id="KW-0862">Zinc</keyword>
<dbReference type="CDD" id="cd00202">
    <property type="entry name" value="ZnF_GATA"/>
    <property type="match status" value="1"/>
</dbReference>
<dbReference type="Pfam" id="PF00320">
    <property type="entry name" value="GATA"/>
    <property type="match status" value="1"/>
</dbReference>
<dbReference type="InterPro" id="IPR013088">
    <property type="entry name" value="Znf_NHR/GATA"/>
</dbReference>
<feature type="compositionally biased region" description="Polar residues" evidence="2">
    <location>
        <begin position="85"/>
        <end position="116"/>
    </location>
</feature>
<feature type="region of interest" description="Disordered" evidence="2">
    <location>
        <begin position="77"/>
        <end position="124"/>
    </location>
</feature>
<dbReference type="OrthoDB" id="515401at2759"/>
<name>A0A409Y4M2_9AGAR</name>
<dbReference type="Gene3D" id="3.30.50.10">
    <property type="entry name" value="Erythroid Transcription Factor GATA-1, subunit A"/>
    <property type="match status" value="1"/>
</dbReference>
<dbReference type="AlphaFoldDB" id="A0A409Y4M2"/>
<keyword evidence="1" id="KW-0863">Zinc-finger</keyword>
<dbReference type="GO" id="GO:0006355">
    <property type="term" value="P:regulation of DNA-templated transcription"/>
    <property type="evidence" value="ECO:0007669"/>
    <property type="project" value="InterPro"/>
</dbReference>
<dbReference type="InParanoid" id="A0A409Y4M2"/>
<dbReference type="Proteomes" id="UP000284706">
    <property type="component" value="Unassembled WGS sequence"/>
</dbReference>
<feature type="domain" description="GATA-type" evidence="3">
    <location>
        <begin position="31"/>
        <end position="73"/>
    </location>
</feature>
<reference evidence="4 5" key="1">
    <citation type="journal article" date="2018" name="Evol. Lett.">
        <title>Horizontal gene cluster transfer increased hallucinogenic mushroom diversity.</title>
        <authorList>
            <person name="Reynolds H.T."/>
            <person name="Vijayakumar V."/>
            <person name="Gluck-Thaler E."/>
            <person name="Korotkin H.B."/>
            <person name="Matheny P.B."/>
            <person name="Slot J.C."/>
        </authorList>
    </citation>
    <scope>NUCLEOTIDE SEQUENCE [LARGE SCALE GENOMIC DNA]</scope>
    <source>
        <strain evidence="4 5">SRW20</strain>
    </source>
</reference>
<evidence type="ECO:0000313" key="5">
    <source>
        <dbReference type="Proteomes" id="UP000284706"/>
    </source>
</evidence>
<gene>
    <name evidence="4" type="ORF">CVT26_002939</name>
</gene>
<comment type="caution">
    <text evidence="4">The sequence shown here is derived from an EMBL/GenBank/DDBJ whole genome shotgun (WGS) entry which is preliminary data.</text>
</comment>
<dbReference type="STRING" id="231916.A0A409Y4M2"/>
<accession>A0A409Y4M2</accession>
<dbReference type="InterPro" id="IPR000679">
    <property type="entry name" value="Znf_GATA"/>
</dbReference>
<dbReference type="GO" id="GO:0008270">
    <property type="term" value="F:zinc ion binding"/>
    <property type="evidence" value="ECO:0007669"/>
    <property type="project" value="UniProtKB-KW"/>
</dbReference>
<dbReference type="GO" id="GO:0043565">
    <property type="term" value="F:sequence-specific DNA binding"/>
    <property type="evidence" value="ECO:0007669"/>
    <property type="project" value="InterPro"/>
</dbReference>
<dbReference type="PROSITE" id="PS50114">
    <property type="entry name" value="GATA_ZN_FINGER_2"/>
    <property type="match status" value="1"/>
</dbReference>
<protein>
    <recommendedName>
        <fullName evidence="3">GATA-type domain-containing protein</fullName>
    </recommendedName>
</protein>